<evidence type="ECO:0000313" key="2">
    <source>
        <dbReference type="EMBL" id="PCH39990.1"/>
    </source>
</evidence>
<accession>A0A2H3JCL2</accession>
<name>A0A2H3JCL2_WOLCO</name>
<sequence>MSQDAIRKLARAQLRSFHVRRAAQHLHTVLGSRPRGSPSTVHLSQEWEVGPRKAADGPYMDGSQAQHTAGPGHSCCTVPAWCSRSLRSSCAASGAQPRPQPGAAWDGYRHARSRPLTEGVEAADA</sequence>
<protein>
    <submittedName>
        <fullName evidence="2">Uncharacterized protein</fullName>
    </submittedName>
</protein>
<keyword evidence="3" id="KW-1185">Reference proteome</keyword>
<dbReference type="EMBL" id="KB468053">
    <property type="protein sequence ID" value="PCH39990.1"/>
    <property type="molecule type" value="Genomic_DNA"/>
</dbReference>
<gene>
    <name evidence="2" type="ORF">WOLCODRAFT_150042</name>
</gene>
<evidence type="ECO:0000256" key="1">
    <source>
        <dbReference type="SAM" id="MobiDB-lite"/>
    </source>
</evidence>
<dbReference type="AlphaFoldDB" id="A0A2H3JCL2"/>
<feature type="region of interest" description="Disordered" evidence="1">
    <location>
        <begin position="52"/>
        <end position="71"/>
    </location>
</feature>
<feature type="region of interest" description="Disordered" evidence="1">
    <location>
        <begin position="89"/>
        <end position="125"/>
    </location>
</feature>
<dbReference type="Proteomes" id="UP000218811">
    <property type="component" value="Unassembled WGS sequence"/>
</dbReference>
<reference evidence="2 3" key="1">
    <citation type="journal article" date="2012" name="Science">
        <title>The Paleozoic origin of enzymatic lignin decomposition reconstructed from 31 fungal genomes.</title>
        <authorList>
            <person name="Floudas D."/>
            <person name="Binder M."/>
            <person name="Riley R."/>
            <person name="Barry K."/>
            <person name="Blanchette R.A."/>
            <person name="Henrissat B."/>
            <person name="Martinez A.T."/>
            <person name="Otillar R."/>
            <person name="Spatafora J.W."/>
            <person name="Yadav J.S."/>
            <person name="Aerts A."/>
            <person name="Benoit I."/>
            <person name="Boyd A."/>
            <person name="Carlson A."/>
            <person name="Copeland A."/>
            <person name="Coutinho P.M."/>
            <person name="de Vries R.P."/>
            <person name="Ferreira P."/>
            <person name="Findley K."/>
            <person name="Foster B."/>
            <person name="Gaskell J."/>
            <person name="Glotzer D."/>
            <person name="Gorecki P."/>
            <person name="Heitman J."/>
            <person name="Hesse C."/>
            <person name="Hori C."/>
            <person name="Igarashi K."/>
            <person name="Jurgens J.A."/>
            <person name="Kallen N."/>
            <person name="Kersten P."/>
            <person name="Kohler A."/>
            <person name="Kuees U."/>
            <person name="Kumar T.K.A."/>
            <person name="Kuo A."/>
            <person name="LaButti K."/>
            <person name="Larrondo L.F."/>
            <person name="Lindquist E."/>
            <person name="Ling A."/>
            <person name="Lombard V."/>
            <person name="Lucas S."/>
            <person name="Lundell T."/>
            <person name="Martin R."/>
            <person name="McLaughlin D.J."/>
            <person name="Morgenstern I."/>
            <person name="Morin E."/>
            <person name="Murat C."/>
            <person name="Nagy L.G."/>
            <person name="Nolan M."/>
            <person name="Ohm R.A."/>
            <person name="Patyshakuliyeva A."/>
            <person name="Rokas A."/>
            <person name="Ruiz-Duenas F.J."/>
            <person name="Sabat G."/>
            <person name="Salamov A."/>
            <person name="Samejima M."/>
            <person name="Schmutz J."/>
            <person name="Slot J.C."/>
            <person name="St John F."/>
            <person name="Stenlid J."/>
            <person name="Sun H."/>
            <person name="Sun S."/>
            <person name="Syed K."/>
            <person name="Tsang A."/>
            <person name="Wiebenga A."/>
            <person name="Young D."/>
            <person name="Pisabarro A."/>
            <person name="Eastwood D.C."/>
            <person name="Martin F."/>
            <person name="Cullen D."/>
            <person name="Grigoriev I.V."/>
            <person name="Hibbett D.S."/>
        </authorList>
    </citation>
    <scope>NUCLEOTIDE SEQUENCE [LARGE SCALE GENOMIC DNA]</scope>
    <source>
        <strain evidence="2 3">MD-104</strain>
    </source>
</reference>
<organism evidence="2 3">
    <name type="scientific">Wolfiporia cocos (strain MD-104)</name>
    <name type="common">Brown rot fungus</name>
    <dbReference type="NCBI Taxonomy" id="742152"/>
    <lineage>
        <taxon>Eukaryota</taxon>
        <taxon>Fungi</taxon>
        <taxon>Dikarya</taxon>
        <taxon>Basidiomycota</taxon>
        <taxon>Agaricomycotina</taxon>
        <taxon>Agaricomycetes</taxon>
        <taxon>Polyporales</taxon>
        <taxon>Phaeolaceae</taxon>
        <taxon>Wolfiporia</taxon>
    </lineage>
</organism>
<evidence type="ECO:0000313" key="3">
    <source>
        <dbReference type="Proteomes" id="UP000218811"/>
    </source>
</evidence>
<proteinExistence type="predicted"/>